<accession>A0A1I7YBT2</accession>
<name>A0A1I7YBT2_9BILA</name>
<reference evidence="2" key="1">
    <citation type="submission" date="2016-11" db="UniProtKB">
        <authorList>
            <consortium name="WormBaseParasite"/>
        </authorList>
    </citation>
    <scope>IDENTIFICATION</scope>
</reference>
<proteinExistence type="predicted"/>
<dbReference type="Proteomes" id="UP000095287">
    <property type="component" value="Unplaced"/>
</dbReference>
<dbReference type="WBParaSite" id="L893_g14697.t1">
    <property type="protein sequence ID" value="L893_g14697.t1"/>
    <property type="gene ID" value="L893_g14697"/>
</dbReference>
<sequence length="72" mass="8634">MSVIRLRSQRTYAWLLRDETKRQCGFVPKKTGFLLVEAVKDADGLQVAKKKMHKEQWMVKDLIFRWLRNGRK</sequence>
<evidence type="ECO:0000313" key="1">
    <source>
        <dbReference type="Proteomes" id="UP000095287"/>
    </source>
</evidence>
<protein>
    <submittedName>
        <fullName evidence="2">Integrase</fullName>
    </submittedName>
</protein>
<keyword evidence="1" id="KW-1185">Reference proteome</keyword>
<organism evidence="1 2">
    <name type="scientific">Steinernema glaseri</name>
    <dbReference type="NCBI Taxonomy" id="37863"/>
    <lineage>
        <taxon>Eukaryota</taxon>
        <taxon>Metazoa</taxon>
        <taxon>Ecdysozoa</taxon>
        <taxon>Nematoda</taxon>
        <taxon>Chromadorea</taxon>
        <taxon>Rhabditida</taxon>
        <taxon>Tylenchina</taxon>
        <taxon>Panagrolaimomorpha</taxon>
        <taxon>Strongyloidoidea</taxon>
        <taxon>Steinernematidae</taxon>
        <taxon>Steinernema</taxon>
    </lineage>
</organism>
<dbReference type="AlphaFoldDB" id="A0A1I7YBT2"/>
<evidence type="ECO:0000313" key="2">
    <source>
        <dbReference type="WBParaSite" id="L893_g14697.t1"/>
    </source>
</evidence>